<keyword evidence="4" id="KW-1185">Reference proteome</keyword>
<sequence length="256" mass="26643">MFSHRRCCSAPLPQALFVFVLLVSFTVISPGRTASMLSAGKGTNTDETVAWSSSDPGNVTSSDNSTEGNVTASSLSFITSAEVSTASKPPTELLATTKPAPSKTKPRLKPSRKNINWIIGVGVSGGVGILITLVISCSWACKKPKASKDVEKQAPAVIAAHPRIVPFVPLTSSQIDLKTTTATALPTVPATEVQEQAVVVAPQPVVPALPQANFQIDINKTAVMESPTVPANDVPDSDVEQTQMSAESHEGSQAGG</sequence>
<evidence type="ECO:0000256" key="1">
    <source>
        <dbReference type="SAM" id="MobiDB-lite"/>
    </source>
</evidence>
<accession>A0A4U5MKB0</accession>
<feature type="region of interest" description="Disordered" evidence="1">
    <location>
        <begin position="227"/>
        <end position="256"/>
    </location>
</feature>
<comment type="caution">
    <text evidence="3">The sequence shown here is derived from an EMBL/GenBank/DDBJ whole genome shotgun (WGS) entry which is preliminary data.</text>
</comment>
<keyword evidence="2" id="KW-1133">Transmembrane helix</keyword>
<evidence type="ECO:0000313" key="3">
    <source>
        <dbReference type="EMBL" id="TKR69869.1"/>
    </source>
</evidence>
<feature type="region of interest" description="Disordered" evidence="1">
    <location>
        <begin position="36"/>
        <end position="68"/>
    </location>
</feature>
<feature type="transmembrane region" description="Helical" evidence="2">
    <location>
        <begin position="115"/>
        <end position="135"/>
    </location>
</feature>
<organism evidence="3 4">
    <name type="scientific">Steinernema carpocapsae</name>
    <name type="common">Entomopathogenic nematode</name>
    <dbReference type="NCBI Taxonomy" id="34508"/>
    <lineage>
        <taxon>Eukaryota</taxon>
        <taxon>Metazoa</taxon>
        <taxon>Ecdysozoa</taxon>
        <taxon>Nematoda</taxon>
        <taxon>Chromadorea</taxon>
        <taxon>Rhabditida</taxon>
        <taxon>Tylenchina</taxon>
        <taxon>Panagrolaimomorpha</taxon>
        <taxon>Strongyloidoidea</taxon>
        <taxon>Steinernematidae</taxon>
        <taxon>Steinernema</taxon>
    </lineage>
</organism>
<gene>
    <name evidence="3" type="ORF">L596_021964</name>
</gene>
<reference evidence="3 4" key="2">
    <citation type="journal article" date="2019" name="G3 (Bethesda)">
        <title>Hybrid Assembly of the Genome of the Entomopathogenic Nematode Steinernema carpocapsae Identifies the X-Chromosome.</title>
        <authorList>
            <person name="Serra L."/>
            <person name="Macchietto M."/>
            <person name="Macias-Munoz A."/>
            <person name="McGill C.J."/>
            <person name="Rodriguez I.M."/>
            <person name="Rodriguez B."/>
            <person name="Murad R."/>
            <person name="Mortazavi A."/>
        </authorList>
    </citation>
    <scope>NUCLEOTIDE SEQUENCE [LARGE SCALE GENOMIC DNA]</scope>
    <source>
        <strain evidence="3 4">ALL</strain>
    </source>
</reference>
<dbReference type="EMBL" id="AZBU02000007">
    <property type="protein sequence ID" value="TKR69869.1"/>
    <property type="molecule type" value="Genomic_DNA"/>
</dbReference>
<keyword evidence="2" id="KW-0812">Transmembrane</keyword>
<proteinExistence type="predicted"/>
<feature type="transmembrane region" description="Helical" evidence="2">
    <location>
        <begin position="12"/>
        <end position="31"/>
    </location>
</feature>
<evidence type="ECO:0000256" key="2">
    <source>
        <dbReference type="SAM" id="Phobius"/>
    </source>
</evidence>
<feature type="region of interest" description="Disordered" evidence="1">
    <location>
        <begin position="88"/>
        <end position="109"/>
    </location>
</feature>
<protein>
    <recommendedName>
        <fullName evidence="5">Transmembrane protein</fullName>
    </recommendedName>
</protein>
<dbReference type="Proteomes" id="UP000298663">
    <property type="component" value="Unassembled WGS sequence"/>
</dbReference>
<evidence type="ECO:0000313" key="4">
    <source>
        <dbReference type="Proteomes" id="UP000298663"/>
    </source>
</evidence>
<evidence type="ECO:0008006" key="5">
    <source>
        <dbReference type="Google" id="ProtNLM"/>
    </source>
</evidence>
<reference evidence="3 4" key="1">
    <citation type="journal article" date="2015" name="Genome Biol.">
        <title>Comparative genomics of Steinernema reveals deeply conserved gene regulatory networks.</title>
        <authorList>
            <person name="Dillman A.R."/>
            <person name="Macchietto M."/>
            <person name="Porter C.F."/>
            <person name="Rogers A."/>
            <person name="Williams B."/>
            <person name="Antoshechkin I."/>
            <person name="Lee M.M."/>
            <person name="Goodwin Z."/>
            <person name="Lu X."/>
            <person name="Lewis E.E."/>
            <person name="Goodrich-Blair H."/>
            <person name="Stock S.P."/>
            <person name="Adams B.J."/>
            <person name="Sternberg P.W."/>
            <person name="Mortazavi A."/>
        </authorList>
    </citation>
    <scope>NUCLEOTIDE SEQUENCE [LARGE SCALE GENOMIC DNA]</scope>
    <source>
        <strain evidence="3 4">ALL</strain>
    </source>
</reference>
<dbReference type="AlphaFoldDB" id="A0A4U5MKB0"/>
<feature type="compositionally biased region" description="Polar residues" evidence="1">
    <location>
        <begin position="41"/>
        <end position="68"/>
    </location>
</feature>
<name>A0A4U5MKB0_STECR</name>
<keyword evidence="2" id="KW-0472">Membrane</keyword>